<feature type="region of interest" description="Disordered" evidence="1">
    <location>
        <begin position="1"/>
        <end position="28"/>
    </location>
</feature>
<evidence type="ECO:0000313" key="2">
    <source>
        <dbReference type="EMBL" id="POS86001.1"/>
    </source>
</evidence>
<keyword evidence="3" id="KW-1185">Reference proteome</keyword>
<sequence>MPKGILRITVRQPNGPYTSQKHTYDPGPSEKLAQHHLSYEDSISPYGRLKEVVSTSKEAADLRSTKAKALFGTVANLLDQHCALSTYMPRTSGKNSSCVNSSPKSYANTVKSRNPKTHSHTKSDHQKSTLQNSPKEYADGRLFLRLSSNNPLRAYFGFALLDYIKSKLGSDKDLIKDVLPTKTDFSLCPSKEI</sequence>
<organism evidence="2 3">
    <name type="scientific">Erysiphe pulchra</name>
    <dbReference type="NCBI Taxonomy" id="225359"/>
    <lineage>
        <taxon>Eukaryota</taxon>
        <taxon>Fungi</taxon>
        <taxon>Dikarya</taxon>
        <taxon>Ascomycota</taxon>
        <taxon>Pezizomycotina</taxon>
        <taxon>Leotiomycetes</taxon>
        <taxon>Erysiphales</taxon>
        <taxon>Erysiphaceae</taxon>
        <taxon>Erysiphe</taxon>
    </lineage>
</organism>
<evidence type="ECO:0000313" key="3">
    <source>
        <dbReference type="Proteomes" id="UP000237438"/>
    </source>
</evidence>
<dbReference type="AlphaFoldDB" id="A0A2S4PVB9"/>
<name>A0A2S4PVB9_9PEZI</name>
<accession>A0A2S4PVB9</accession>
<feature type="compositionally biased region" description="Polar residues" evidence="1">
    <location>
        <begin position="11"/>
        <end position="21"/>
    </location>
</feature>
<comment type="caution">
    <text evidence="2">The sequence shown here is derived from an EMBL/GenBank/DDBJ whole genome shotgun (WGS) entry which is preliminary data.</text>
</comment>
<dbReference type="EMBL" id="PEDP01000435">
    <property type="protein sequence ID" value="POS86001.1"/>
    <property type="molecule type" value="Genomic_DNA"/>
</dbReference>
<feature type="compositionally biased region" description="Polar residues" evidence="1">
    <location>
        <begin position="91"/>
        <end position="112"/>
    </location>
</feature>
<dbReference type="Proteomes" id="UP000237438">
    <property type="component" value="Unassembled WGS sequence"/>
</dbReference>
<feature type="region of interest" description="Disordered" evidence="1">
    <location>
        <begin position="91"/>
        <end position="134"/>
    </location>
</feature>
<reference evidence="2 3" key="1">
    <citation type="submission" date="2017-10" db="EMBL/GenBank/DDBJ databases">
        <title>Development of genomic resources for the powdery mildew, Erysiphe pulchra.</title>
        <authorList>
            <person name="Wadl P.A."/>
            <person name="Mack B.M."/>
            <person name="Moore G."/>
            <person name="Beltz S.B."/>
        </authorList>
    </citation>
    <scope>NUCLEOTIDE SEQUENCE [LARGE SCALE GENOMIC DNA]</scope>
    <source>
        <strain evidence="2">Cflorida</strain>
    </source>
</reference>
<evidence type="ECO:0000256" key="1">
    <source>
        <dbReference type="SAM" id="MobiDB-lite"/>
    </source>
</evidence>
<gene>
    <name evidence="2" type="ORF">EPUL_000807</name>
</gene>
<proteinExistence type="predicted"/>
<protein>
    <submittedName>
        <fullName evidence="2">Uncharacterized protein</fullName>
    </submittedName>
</protein>